<dbReference type="GO" id="GO:0044209">
    <property type="term" value="P:AMP salvage"/>
    <property type="evidence" value="ECO:0007669"/>
    <property type="project" value="UniProtKB-UniRule"/>
</dbReference>
<dbReference type="GO" id="GO:0005829">
    <property type="term" value="C:cytosol"/>
    <property type="evidence" value="ECO:0007669"/>
    <property type="project" value="TreeGrafter"/>
</dbReference>
<feature type="domain" description="Carbohydrate kinase PfkB" evidence="12">
    <location>
        <begin position="25"/>
        <end position="344"/>
    </location>
</feature>
<evidence type="ECO:0000256" key="6">
    <source>
        <dbReference type="ARBA" id="ARBA00022726"/>
    </source>
</evidence>
<dbReference type="PROSITE" id="PS00584">
    <property type="entry name" value="PFKB_KINASES_2"/>
    <property type="match status" value="1"/>
</dbReference>
<comment type="catalytic activity">
    <reaction evidence="11">
        <text>adenosine + ATP = AMP + ADP + H(+)</text>
        <dbReference type="Rhea" id="RHEA:20824"/>
        <dbReference type="ChEBI" id="CHEBI:15378"/>
        <dbReference type="ChEBI" id="CHEBI:16335"/>
        <dbReference type="ChEBI" id="CHEBI:30616"/>
        <dbReference type="ChEBI" id="CHEBI:456215"/>
        <dbReference type="ChEBI" id="CHEBI:456216"/>
        <dbReference type="EC" id="2.7.1.20"/>
    </reaction>
</comment>
<dbReference type="OrthoDB" id="432447at2759"/>
<dbReference type="GO" id="GO:0006144">
    <property type="term" value="P:purine nucleobase metabolic process"/>
    <property type="evidence" value="ECO:0007669"/>
    <property type="project" value="TreeGrafter"/>
</dbReference>
<comment type="caution">
    <text evidence="13">The sequence shown here is derived from an EMBL/GenBank/DDBJ whole genome shotgun (WGS) entry which is preliminary data.</text>
</comment>
<evidence type="ECO:0000259" key="12">
    <source>
        <dbReference type="Pfam" id="PF00294"/>
    </source>
</evidence>
<evidence type="ECO:0000256" key="4">
    <source>
        <dbReference type="ARBA" id="ARBA00012119"/>
    </source>
</evidence>
<evidence type="ECO:0000256" key="10">
    <source>
        <dbReference type="PIRSR" id="PIRSR601805-1"/>
    </source>
</evidence>
<dbReference type="GO" id="GO:0005524">
    <property type="term" value="F:ATP binding"/>
    <property type="evidence" value="ECO:0007669"/>
    <property type="project" value="UniProtKB-UniRule"/>
</dbReference>
<keyword evidence="14" id="KW-1185">Reference proteome</keyword>
<dbReference type="CDD" id="cd01168">
    <property type="entry name" value="adenosine_kinase"/>
    <property type="match status" value="1"/>
</dbReference>
<keyword evidence="7 11" id="KW-0547">Nucleotide-binding</keyword>
<evidence type="ECO:0000313" key="14">
    <source>
        <dbReference type="Proteomes" id="UP000237144"/>
    </source>
</evidence>
<proteinExistence type="inferred from homology"/>
<evidence type="ECO:0000256" key="2">
    <source>
        <dbReference type="ARBA" id="ARBA00004801"/>
    </source>
</evidence>
<dbReference type="Proteomes" id="UP000237144">
    <property type="component" value="Unassembled WGS sequence"/>
</dbReference>
<evidence type="ECO:0000256" key="11">
    <source>
        <dbReference type="RuleBase" id="RU368116"/>
    </source>
</evidence>
<gene>
    <name evidence="13" type="ORF">BMF94_2832</name>
</gene>
<dbReference type="UniPathway" id="UPA00588">
    <property type="reaction ID" value="UER00659"/>
</dbReference>
<dbReference type="AlphaFoldDB" id="A0A2S5BBB8"/>
<dbReference type="PANTHER" id="PTHR45769">
    <property type="entry name" value="ADENOSINE KINASE"/>
    <property type="match status" value="1"/>
</dbReference>
<sequence length="349" mass="37286">MSSPLKFLAMGNPLLDMSVSDAPELLEKYGLKPNDAVLAEGKQKEIYADLQENHKVLYVAGGAAQNCARAAQYVLPENSTAYLGAVGSDSLAEQLRAANDREGVYSAYQVVEDKPTGACAVILNGHNRSLCTELGAAESFSPAHLDKTEIKELIERAESYYLGGFFLTHGLESALKLAKTAAENNKPFAMNLSAPFIPQFFKSQVDEIMPYVDVLIQNESEAEAYAASHEWDTKDIPTIATKLAELPKKNTATPRLVVITQGESSTIVACSTPSAVGLSESPKTYAVQKLESAQIVDTNGAGDAFAGGFLGARALGKSVDEAIEVGHRMGAMCVGCNGPTFRFPKENVL</sequence>
<dbReference type="GO" id="GO:0005634">
    <property type="term" value="C:nucleus"/>
    <property type="evidence" value="ECO:0007669"/>
    <property type="project" value="TreeGrafter"/>
</dbReference>
<accession>A0A2S5BBB8</accession>
<keyword evidence="5 11" id="KW-0808">Transferase</keyword>
<keyword evidence="8 11" id="KW-0418">Kinase</keyword>
<keyword evidence="11" id="KW-0460">Magnesium</keyword>
<dbReference type="GO" id="GO:0004001">
    <property type="term" value="F:adenosine kinase activity"/>
    <property type="evidence" value="ECO:0007669"/>
    <property type="project" value="UniProtKB-UniRule"/>
</dbReference>
<dbReference type="InterPro" id="IPR029056">
    <property type="entry name" value="Ribokinase-like"/>
</dbReference>
<protein>
    <recommendedName>
        <fullName evidence="4 11">Adenosine kinase</fullName>
        <shortName evidence="11">AK</shortName>
        <ecNumber evidence="4 11">2.7.1.20</ecNumber>
    </recommendedName>
    <alternativeName>
        <fullName evidence="11">Adenosine 5'-phosphotransferase</fullName>
    </alternativeName>
</protein>
<feature type="active site" description="Proton acceptor" evidence="10">
    <location>
        <position position="303"/>
    </location>
</feature>
<name>A0A2S5BBB8_9BASI</name>
<comment type="similarity">
    <text evidence="3 11">Belongs to the carbohydrate kinase PfkB family.</text>
</comment>
<comment type="cofactor">
    <cofactor evidence="1 11">
        <name>Mg(2+)</name>
        <dbReference type="ChEBI" id="CHEBI:18420"/>
    </cofactor>
</comment>
<organism evidence="13 14">
    <name type="scientific">Rhodotorula taiwanensis</name>
    <dbReference type="NCBI Taxonomy" id="741276"/>
    <lineage>
        <taxon>Eukaryota</taxon>
        <taxon>Fungi</taxon>
        <taxon>Dikarya</taxon>
        <taxon>Basidiomycota</taxon>
        <taxon>Pucciniomycotina</taxon>
        <taxon>Microbotryomycetes</taxon>
        <taxon>Sporidiobolales</taxon>
        <taxon>Sporidiobolaceae</taxon>
        <taxon>Rhodotorula</taxon>
    </lineage>
</organism>
<keyword evidence="9 11" id="KW-0067">ATP-binding</keyword>
<dbReference type="EMBL" id="PJQD01000029">
    <property type="protein sequence ID" value="POY74021.1"/>
    <property type="molecule type" value="Genomic_DNA"/>
</dbReference>
<evidence type="ECO:0000256" key="7">
    <source>
        <dbReference type="ARBA" id="ARBA00022741"/>
    </source>
</evidence>
<dbReference type="STRING" id="741276.A0A2S5BBB8"/>
<comment type="pathway">
    <text evidence="2 11">Purine metabolism; AMP biosynthesis via salvage pathway; AMP from adenosine: step 1/1.</text>
</comment>
<dbReference type="Gene3D" id="3.40.1190.20">
    <property type="match status" value="1"/>
</dbReference>
<keyword evidence="6 11" id="KW-0660">Purine salvage</keyword>
<dbReference type="SUPFAM" id="SSF53613">
    <property type="entry name" value="Ribokinase-like"/>
    <property type="match status" value="1"/>
</dbReference>
<evidence type="ECO:0000313" key="13">
    <source>
        <dbReference type="EMBL" id="POY74021.1"/>
    </source>
</evidence>
<dbReference type="Pfam" id="PF00294">
    <property type="entry name" value="PfkB"/>
    <property type="match status" value="1"/>
</dbReference>
<evidence type="ECO:0000256" key="5">
    <source>
        <dbReference type="ARBA" id="ARBA00022679"/>
    </source>
</evidence>
<dbReference type="InterPro" id="IPR011611">
    <property type="entry name" value="PfkB_dom"/>
</dbReference>
<dbReference type="Gene3D" id="3.30.1110.10">
    <property type="match status" value="1"/>
</dbReference>
<evidence type="ECO:0000256" key="3">
    <source>
        <dbReference type="ARBA" id="ARBA00010688"/>
    </source>
</evidence>
<dbReference type="PRINTS" id="PR00989">
    <property type="entry name" value="ADENOKINASE"/>
</dbReference>
<reference evidence="13 14" key="1">
    <citation type="journal article" date="2018" name="Front. Microbiol.">
        <title>Prospects for Fungal Bioremediation of Acidic Radioactive Waste Sites: Characterization and Genome Sequence of Rhodotorula taiwanensis MD1149.</title>
        <authorList>
            <person name="Tkavc R."/>
            <person name="Matrosova V.Y."/>
            <person name="Grichenko O.E."/>
            <person name="Gostincar C."/>
            <person name="Volpe R.P."/>
            <person name="Klimenkova P."/>
            <person name="Gaidamakova E.K."/>
            <person name="Zhou C.E."/>
            <person name="Stewart B.J."/>
            <person name="Lyman M.G."/>
            <person name="Malfatti S.A."/>
            <person name="Rubinfeld B."/>
            <person name="Courtot M."/>
            <person name="Singh J."/>
            <person name="Dalgard C.L."/>
            <person name="Hamilton T."/>
            <person name="Frey K.G."/>
            <person name="Gunde-Cimerman N."/>
            <person name="Dugan L."/>
            <person name="Daly M.J."/>
        </authorList>
    </citation>
    <scope>NUCLEOTIDE SEQUENCE [LARGE SCALE GENOMIC DNA]</scope>
    <source>
        <strain evidence="13 14">MD1149</strain>
    </source>
</reference>
<dbReference type="PANTHER" id="PTHR45769:SF3">
    <property type="entry name" value="ADENOSINE KINASE"/>
    <property type="match status" value="1"/>
</dbReference>
<dbReference type="EC" id="2.7.1.20" evidence="4 11"/>
<evidence type="ECO:0000256" key="1">
    <source>
        <dbReference type="ARBA" id="ARBA00001946"/>
    </source>
</evidence>
<dbReference type="InterPro" id="IPR002173">
    <property type="entry name" value="Carboh/pur_kinase_PfkB_CS"/>
</dbReference>
<dbReference type="InterPro" id="IPR001805">
    <property type="entry name" value="Adenokinase"/>
</dbReference>
<evidence type="ECO:0000256" key="8">
    <source>
        <dbReference type="ARBA" id="ARBA00022777"/>
    </source>
</evidence>
<evidence type="ECO:0000256" key="9">
    <source>
        <dbReference type="ARBA" id="ARBA00022840"/>
    </source>
</evidence>
<dbReference type="GO" id="GO:0006166">
    <property type="term" value="P:purine ribonucleoside salvage"/>
    <property type="evidence" value="ECO:0007669"/>
    <property type="project" value="UniProtKB-KW"/>
</dbReference>
<comment type="function">
    <text evidence="11">ATP dependent phosphorylation of adenosine and other related nucleoside analogs to monophosphate derivatives.</text>
</comment>